<reference evidence="12 13" key="1">
    <citation type="submission" date="2024-10" db="EMBL/GenBank/DDBJ databases">
        <title>Updated reference genomes for cyclostephanoid diatoms.</title>
        <authorList>
            <person name="Roberts W.R."/>
            <person name="Alverson A.J."/>
        </authorList>
    </citation>
    <scope>NUCLEOTIDE SEQUENCE [LARGE SCALE GENOMIC DNA]</scope>
    <source>
        <strain evidence="12 13">AJA228-03</strain>
    </source>
</reference>
<evidence type="ECO:0000256" key="7">
    <source>
        <dbReference type="ARBA" id="ARBA00023014"/>
    </source>
</evidence>
<dbReference type="Pfam" id="PF08608">
    <property type="entry name" value="Wyosine_form"/>
    <property type="match status" value="1"/>
</dbReference>
<keyword evidence="6" id="KW-0408">Iron</keyword>
<protein>
    <recommendedName>
        <fullName evidence="11">Radical SAM core domain-containing protein</fullName>
    </recommendedName>
</protein>
<sequence length="978" mass="105741">MAPSSNAPSSSALATACAAAIAATIAIVVLSSSSRRYAPSPTPPPTPAPPEKATSSSRNDDGVDGDDIDDNVRDDGRVGTVIHGTSSSFPRGGAAGGGISRTSSSSILARGTITVTYSSTTGTCENYARRLHERLMSSIVASTSTYVAEEEGEGGAAGGGGVRRRRRYRHARIVRANEVDWFDELTNDYHDGDDGGEEDEDDRPTASHLSSSSSPSSSSPSHLGPPILLFVLPTWTNGTLPPDSSVLLTSLNEILHDWRVAPEPLRTSDPMNGTLRVGAFGMGSSAYDSRTVGRPARDVYGLFVGKLGARPVVSRIAGGGRGKGRRNENANRRGGGGGGGKSLVIGDSESGDSDIVFDVWADGIVESIFHPTTIAGGGAVVVGNGRVHTTTRAGENKDIVGGEKGGAVGTASPGCCSTNGDHKGYDVDDDGAKKVGCCSSSSSSSSSSSFNGGVSKENATLTDGGDDDSGTNSPSDDDDDDDDDYDGSEGGDIVDVEDMGDVIKKQFISSKSKEPLEMVTPKQARALKKEGYRLIGTHSAVKLCRWTKHQLRGRGGCYKHTHYGITSYQCMEATPSLACANKCVFCWRHHKNPVGKEWRWKTDDPIMIVEEAVREHVSMIKETRGIPGIQMDRWNEAHTVRHCALSLVGEPIMYPRINELLGELHRRKISTFLVTNGQHPKAIEDLIPITQLYVSVDASTPESLEAIDRPLFRDSWDRLRASLACLKRKGQRTVARLTVVKGWNSDDIGGYARLIALGHCSFVEIKGVTFCGKSDASNLNMTNTPWHHEVVEFSKLLLEEMRAVRAEGGIDPLAEYDLACEHKHSCSVLLARVDQFAISDPDNPGKRKWRTWIDYDKFQLLAARRCADPTFVFGVEDYVADTPSWAVFGADEEGFDPTDNRHRKKKKHPKYSKFDSDGVPTHDTFNEPLSTDEISRLREQMDRKKMQIGDTTTVTEFYGGEKVIDDASLMFRGLVVTR</sequence>
<evidence type="ECO:0000256" key="6">
    <source>
        <dbReference type="ARBA" id="ARBA00023004"/>
    </source>
</evidence>
<dbReference type="InterPro" id="IPR007197">
    <property type="entry name" value="rSAM"/>
</dbReference>
<evidence type="ECO:0000256" key="2">
    <source>
        <dbReference type="ARBA" id="ARBA00022485"/>
    </source>
</evidence>
<evidence type="ECO:0000256" key="10">
    <source>
        <dbReference type="SAM" id="MobiDB-lite"/>
    </source>
</evidence>
<dbReference type="SUPFAM" id="SSF52218">
    <property type="entry name" value="Flavoproteins"/>
    <property type="match status" value="1"/>
</dbReference>
<evidence type="ECO:0000313" key="13">
    <source>
        <dbReference type="Proteomes" id="UP001530377"/>
    </source>
</evidence>
<dbReference type="SFLD" id="SFLDF00284">
    <property type="entry name" value="tRNA_wybutosine-synthesizing"/>
    <property type="match status" value="1"/>
</dbReference>
<dbReference type="GO" id="GO:0051539">
    <property type="term" value="F:4 iron, 4 sulfur cluster binding"/>
    <property type="evidence" value="ECO:0007669"/>
    <property type="project" value="UniProtKB-KW"/>
</dbReference>
<evidence type="ECO:0000256" key="1">
    <source>
        <dbReference type="ARBA" id="ARBA00001966"/>
    </source>
</evidence>
<evidence type="ECO:0000256" key="5">
    <source>
        <dbReference type="ARBA" id="ARBA00022723"/>
    </source>
</evidence>
<dbReference type="InterPro" id="IPR058240">
    <property type="entry name" value="rSAM_sf"/>
</dbReference>
<dbReference type="AlphaFoldDB" id="A0ABD3RFM4"/>
<keyword evidence="13" id="KW-1185">Reference proteome</keyword>
<feature type="domain" description="Radical SAM core" evidence="11">
    <location>
        <begin position="563"/>
        <end position="813"/>
    </location>
</feature>
<dbReference type="EMBL" id="JALLPB020000245">
    <property type="protein sequence ID" value="KAL3811648.1"/>
    <property type="molecule type" value="Genomic_DNA"/>
</dbReference>
<feature type="compositionally biased region" description="Basic residues" evidence="10">
    <location>
        <begin position="901"/>
        <end position="911"/>
    </location>
</feature>
<dbReference type="Pfam" id="PF04055">
    <property type="entry name" value="Radical_SAM"/>
    <property type="match status" value="1"/>
</dbReference>
<feature type="compositionally biased region" description="Acidic residues" evidence="10">
    <location>
        <begin position="464"/>
        <end position="496"/>
    </location>
</feature>
<keyword evidence="7" id="KW-0411">Iron-sulfur</keyword>
<dbReference type="GO" id="GO:0102521">
    <property type="term" value="F:tRNA-4-demethylwyosine synthase activity"/>
    <property type="evidence" value="ECO:0007669"/>
    <property type="project" value="UniProtKB-EC"/>
</dbReference>
<dbReference type="SFLD" id="SFLDS00029">
    <property type="entry name" value="Radical_SAM"/>
    <property type="match status" value="1"/>
</dbReference>
<keyword evidence="4" id="KW-0819">tRNA processing</keyword>
<gene>
    <name evidence="12" type="ORF">ACHAXA_004380</name>
</gene>
<dbReference type="InterPro" id="IPR013917">
    <property type="entry name" value="tRNA_wybutosine-synth"/>
</dbReference>
<dbReference type="PROSITE" id="PS51918">
    <property type="entry name" value="RADICAL_SAM"/>
    <property type="match status" value="1"/>
</dbReference>
<keyword evidence="3" id="KW-0949">S-adenosyl-L-methionine</keyword>
<evidence type="ECO:0000256" key="8">
    <source>
        <dbReference type="ARBA" id="ARBA00023239"/>
    </source>
</evidence>
<accession>A0ABD3RFM4</accession>
<dbReference type="Proteomes" id="UP001530377">
    <property type="component" value="Unassembled WGS sequence"/>
</dbReference>
<comment type="cofactor">
    <cofactor evidence="1">
        <name>[4Fe-4S] cluster</name>
        <dbReference type="ChEBI" id="CHEBI:49883"/>
    </cofactor>
</comment>
<dbReference type="CDD" id="cd01335">
    <property type="entry name" value="Radical_SAM"/>
    <property type="match status" value="1"/>
</dbReference>
<feature type="region of interest" description="Disordered" evidence="10">
    <location>
        <begin position="392"/>
        <end position="418"/>
    </location>
</feature>
<keyword evidence="5" id="KW-0479">Metal-binding</keyword>
<dbReference type="SUPFAM" id="SSF102114">
    <property type="entry name" value="Radical SAM enzymes"/>
    <property type="match status" value="1"/>
</dbReference>
<comment type="caution">
    <text evidence="12">The sequence shown here is derived from an EMBL/GenBank/DDBJ whole genome shotgun (WGS) entry which is preliminary data.</text>
</comment>
<keyword evidence="2" id="KW-0004">4Fe-4S</keyword>
<dbReference type="GO" id="GO:0008033">
    <property type="term" value="P:tRNA processing"/>
    <property type="evidence" value="ECO:0007669"/>
    <property type="project" value="UniProtKB-KW"/>
</dbReference>
<dbReference type="GO" id="GO:0046872">
    <property type="term" value="F:metal ion binding"/>
    <property type="evidence" value="ECO:0007669"/>
    <property type="project" value="UniProtKB-KW"/>
</dbReference>
<evidence type="ECO:0000256" key="9">
    <source>
        <dbReference type="ARBA" id="ARBA00049466"/>
    </source>
</evidence>
<evidence type="ECO:0000256" key="4">
    <source>
        <dbReference type="ARBA" id="ARBA00022694"/>
    </source>
</evidence>
<organism evidence="12 13">
    <name type="scientific">Cyclostephanos tholiformis</name>
    <dbReference type="NCBI Taxonomy" id="382380"/>
    <lineage>
        <taxon>Eukaryota</taxon>
        <taxon>Sar</taxon>
        <taxon>Stramenopiles</taxon>
        <taxon>Ochrophyta</taxon>
        <taxon>Bacillariophyta</taxon>
        <taxon>Coscinodiscophyceae</taxon>
        <taxon>Thalassiosirophycidae</taxon>
        <taxon>Stephanodiscales</taxon>
        <taxon>Stephanodiscaceae</taxon>
        <taxon>Cyclostephanos</taxon>
    </lineage>
</organism>
<dbReference type="PANTHER" id="PTHR13930:SF0">
    <property type="entry name" value="S-ADENOSYL-L-METHIONINE-DEPENDENT TRNA 4-DEMETHYLWYOSINE SYNTHASE TYW1-RELATED"/>
    <property type="match status" value="1"/>
</dbReference>
<evidence type="ECO:0000256" key="3">
    <source>
        <dbReference type="ARBA" id="ARBA00022691"/>
    </source>
</evidence>
<comment type="catalytic activity">
    <reaction evidence="9">
        <text>N(1)-methylguanosine(37) in tRNA(Phe) + pyruvate + S-adenosyl-L-methionine = 4-demethylwyosine(37) in tRNA(Phe) + 5'-deoxyadenosine + L-methionine + CO2 + H2O</text>
        <dbReference type="Rhea" id="RHEA:36347"/>
        <dbReference type="Rhea" id="RHEA-COMP:10164"/>
        <dbReference type="Rhea" id="RHEA-COMP:10165"/>
        <dbReference type="ChEBI" id="CHEBI:15361"/>
        <dbReference type="ChEBI" id="CHEBI:15377"/>
        <dbReference type="ChEBI" id="CHEBI:16526"/>
        <dbReference type="ChEBI" id="CHEBI:17319"/>
        <dbReference type="ChEBI" id="CHEBI:57844"/>
        <dbReference type="ChEBI" id="CHEBI:59789"/>
        <dbReference type="ChEBI" id="CHEBI:64315"/>
        <dbReference type="ChEBI" id="CHEBI:73542"/>
        <dbReference type="EC" id="4.1.3.44"/>
    </reaction>
</comment>
<evidence type="ECO:0000313" key="12">
    <source>
        <dbReference type="EMBL" id="KAL3811648.1"/>
    </source>
</evidence>
<dbReference type="SFLD" id="SFLDG01071">
    <property type="entry name" value="tRNA_wybutosine-synthesizing"/>
    <property type="match status" value="1"/>
</dbReference>
<keyword evidence="8" id="KW-0456">Lyase</keyword>
<dbReference type="PANTHER" id="PTHR13930">
    <property type="entry name" value="S-ADENOSYL-L-METHIONINE-DEPENDENT TRNA 4-DEMETHYLWYOSINE SYNTHASE"/>
    <property type="match status" value="1"/>
</dbReference>
<feature type="region of interest" description="Disordered" evidence="10">
    <location>
        <begin position="436"/>
        <end position="496"/>
    </location>
</feature>
<feature type="region of interest" description="Disordered" evidence="10">
    <location>
        <begin position="35"/>
        <end position="103"/>
    </location>
</feature>
<dbReference type="InterPro" id="IPR013785">
    <property type="entry name" value="Aldolase_TIM"/>
</dbReference>
<feature type="compositionally biased region" description="Low complexity" evidence="10">
    <location>
        <begin position="439"/>
        <end position="449"/>
    </location>
</feature>
<proteinExistence type="predicted"/>
<feature type="region of interest" description="Disordered" evidence="10">
    <location>
        <begin position="185"/>
        <end position="222"/>
    </location>
</feature>
<name>A0ABD3RFM4_9STRA</name>
<feature type="region of interest" description="Disordered" evidence="10">
    <location>
        <begin position="316"/>
        <end position="347"/>
    </location>
</feature>
<dbReference type="InterPro" id="IPR034556">
    <property type="entry name" value="tRNA_wybutosine-synthase"/>
</dbReference>
<feature type="compositionally biased region" description="Pro residues" evidence="10">
    <location>
        <begin position="40"/>
        <end position="50"/>
    </location>
</feature>
<evidence type="ECO:0000259" key="11">
    <source>
        <dbReference type="PROSITE" id="PS51918"/>
    </source>
</evidence>
<dbReference type="Gene3D" id="3.40.50.360">
    <property type="match status" value="1"/>
</dbReference>
<dbReference type="Gene3D" id="3.20.20.70">
    <property type="entry name" value="Aldolase class I"/>
    <property type="match status" value="1"/>
</dbReference>
<feature type="region of interest" description="Disordered" evidence="10">
    <location>
        <begin position="896"/>
        <end position="930"/>
    </location>
</feature>
<dbReference type="InterPro" id="IPR029039">
    <property type="entry name" value="Flavoprotein-like_sf"/>
</dbReference>
<feature type="compositionally biased region" description="Low complexity" evidence="10">
    <location>
        <begin position="207"/>
        <end position="222"/>
    </location>
</feature>